<dbReference type="SUPFAM" id="SSF52540">
    <property type="entry name" value="P-loop containing nucleoside triphosphate hydrolases"/>
    <property type="match status" value="1"/>
</dbReference>
<comment type="caution">
    <text evidence="4">The sequence shown here is derived from an EMBL/GenBank/DDBJ whole genome shotgun (WGS) entry which is preliminary data.</text>
</comment>
<protein>
    <submittedName>
        <fullName evidence="4">ABC transporter ATP-binding protein</fullName>
    </submittedName>
</protein>
<dbReference type="Proteomes" id="UP001215503">
    <property type="component" value="Unassembled WGS sequence"/>
</dbReference>
<reference evidence="4 5" key="1">
    <citation type="submission" date="2023-03" db="EMBL/GenBank/DDBJ databases">
        <title>Fodinicurvata sp. CAU 1616 isolated from sea sendiment.</title>
        <authorList>
            <person name="Kim W."/>
        </authorList>
    </citation>
    <scope>NUCLEOTIDE SEQUENCE [LARGE SCALE GENOMIC DNA]</scope>
    <source>
        <strain evidence="4 5">CAU 1616</strain>
    </source>
</reference>
<sequence>MTRSRLSVEELVIGHDGKPIGRDISFSLTAGETLSLLGPNGSGKTTLFKSLLRLIEPIGGSVRVDGQDVGGWSRPAMARCFGYVPQAGGGYFPFSVREMVLMGRTAHLSAFASPGHRDQDAAEAALKQLGITHLAERPYPQLSGGERQLSLIARALAQEPRFLILDEPTASLDFGNQVRVLQQIRRLADSGIGIVLSTHHPDQAFMLGGRAILLRDGGLAASGPVSEVITPPHLKALYGIEVQVLETAEGRICVPHYG</sequence>
<accession>A0ABT5YNA0</accession>
<dbReference type="InterPro" id="IPR003593">
    <property type="entry name" value="AAA+_ATPase"/>
</dbReference>
<evidence type="ECO:0000256" key="1">
    <source>
        <dbReference type="ARBA" id="ARBA00022741"/>
    </source>
</evidence>
<dbReference type="Pfam" id="PF00005">
    <property type="entry name" value="ABC_tran"/>
    <property type="match status" value="1"/>
</dbReference>
<dbReference type="CDD" id="cd03214">
    <property type="entry name" value="ABC_Iron-Siderophores_B12_Hemin"/>
    <property type="match status" value="1"/>
</dbReference>
<dbReference type="PANTHER" id="PTHR42794">
    <property type="entry name" value="HEMIN IMPORT ATP-BINDING PROTEIN HMUV"/>
    <property type="match status" value="1"/>
</dbReference>
<dbReference type="GO" id="GO:0005524">
    <property type="term" value="F:ATP binding"/>
    <property type="evidence" value="ECO:0007669"/>
    <property type="project" value="UniProtKB-KW"/>
</dbReference>
<evidence type="ECO:0000313" key="5">
    <source>
        <dbReference type="Proteomes" id="UP001215503"/>
    </source>
</evidence>
<dbReference type="PANTHER" id="PTHR42794:SF2">
    <property type="entry name" value="ABC TRANSPORTER ATP-BINDING PROTEIN"/>
    <property type="match status" value="1"/>
</dbReference>
<dbReference type="SMART" id="SM00382">
    <property type="entry name" value="AAA"/>
    <property type="match status" value="1"/>
</dbReference>
<evidence type="ECO:0000313" key="4">
    <source>
        <dbReference type="EMBL" id="MDF2096451.1"/>
    </source>
</evidence>
<name>A0ABT5YNA0_9PROT</name>
<keyword evidence="5" id="KW-1185">Reference proteome</keyword>
<dbReference type="EMBL" id="JARHUD010000006">
    <property type="protein sequence ID" value="MDF2096451.1"/>
    <property type="molecule type" value="Genomic_DNA"/>
</dbReference>
<keyword evidence="2 4" id="KW-0067">ATP-binding</keyword>
<gene>
    <name evidence="4" type="ORF">P2G67_10730</name>
</gene>
<keyword evidence="1" id="KW-0547">Nucleotide-binding</keyword>
<evidence type="ECO:0000256" key="2">
    <source>
        <dbReference type="ARBA" id="ARBA00022840"/>
    </source>
</evidence>
<organism evidence="4 5">
    <name type="scientific">Aquibaculum arenosum</name>
    <dbReference type="NCBI Taxonomy" id="3032591"/>
    <lineage>
        <taxon>Bacteria</taxon>
        <taxon>Pseudomonadati</taxon>
        <taxon>Pseudomonadota</taxon>
        <taxon>Alphaproteobacteria</taxon>
        <taxon>Rhodospirillales</taxon>
        <taxon>Rhodovibrionaceae</taxon>
        <taxon>Aquibaculum</taxon>
    </lineage>
</organism>
<dbReference type="Gene3D" id="3.40.50.300">
    <property type="entry name" value="P-loop containing nucleotide triphosphate hydrolases"/>
    <property type="match status" value="1"/>
</dbReference>
<dbReference type="PROSITE" id="PS50893">
    <property type="entry name" value="ABC_TRANSPORTER_2"/>
    <property type="match status" value="1"/>
</dbReference>
<evidence type="ECO:0000259" key="3">
    <source>
        <dbReference type="PROSITE" id="PS50893"/>
    </source>
</evidence>
<dbReference type="InterPro" id="IPR027417">
    <property type="entry name" value="P-loop_NTPase"/>
</dbReference>
<dbReference type="RefSeq" id="WP_275822897.1">
    <property type="nucleotide sequence ID" value="NZ_JARHUD010000006.1"/>
</dbReference>
<proteinExistence type="predicted"/>
<feature type="domain" description="ABC transporter" evidence="3">
    <location>
        <begin position="6"/>
        <end position="241"/>
    </location>
</feature>
<dbReference type="InterPro" id="IPR003439">
    <property type="entry name" value="ABC_transporter-like_ATP-bd"/>
</dbReference>